<name>A0A4P9YAN9_ROZAC</name>
<reference evidence="2" key="1">
    <citation type="journal article" date="2018" name="Nat. Microbiol.">
        <title>Leveraging single-cell genomics to expand the fungal tree of life.</title>
        <authorList>
            <person name="Ahrendt S.R."/>
            <person name="Quandt C.A."/>
            <person name="Ciobanu D."/>
            <person name="Clum A."/>
            <person name="Salamov A."/>
            <person name="Andreopoulos B."/>
            <person name="Cheng J.F."/>
            <person name="Woyke T."/>
            <person name="Pelin A."/>
            <person name="Henrissat B."/>
            <person name="Reynolds N.K."/>
            <person name="Benny G.L."/>
            <person name="Smith M.E."/>
            <person name="James T.Y."/>
            <person name="Grigoriev I.V."/>
        </authorList>
    </citation>
    <scope>NUCLEOTIDE SEQUENCE [LARGE SCALE GENOMIC DNA]</scope>
    <source>
        <strain evidence="2">CSF55</strain>
    </source>
</reference>
<dbReference type="Proteomes" id="UP000281549">
    <property type="component" value="Unassembled WGS sequence"/>
</dbReference>
<evidence type="ECO:0000313" key="2">
    <source>
        <dbReference type="Proteomes" id="UP000281549"/>
    </source>
</evidence>
<protein>
    <submittedName>
        <fullName evidence="1">Uncharacterized protein</fullName>
    </submittedName>
</protein>
<accession>A0A4P9YAN9</accession>
<dbReference type="AlphaFoldDB" id="A0A4P9YAN9"/>
<organism evidence="1 2">
    <name type="scientific">Rozella allomycis (strain CSF55)</name>
    <dbReference type="NCBI Taxonomy" id="988480"/>
    <lineage>
        <taxon>Eukaryota</taxon>
        <taxon>Fungi</taxon>
        <taxon>Fungi incertae sedis</taxon>
        <taxon>Cryptomycota</taxon>
        <taxon>Cryptomycota incertae sedis</taxon>
        <taxon>Rozella</taxon>
    </lineage>
</organism>
<sequence length="225" mass="25147">MSAATKKIFHKFIQSHQTNVPDSLEYLKISNESIISLQGLKRFEKEMPLSIPPEINNISLPDYDEKKLKETVASDLNIVYLSPVKTNEVPMFPVRGKLFGENGRPFINLIVESQTNKLNVIFYVDAGSTSTHLSLSAMKELGFSKYTPQSCILNVHGVRLECSLSVNHFSEICVLGSSFMQKIRGTSVFDYNNETVTITSSIQKVPPCSSTKRRPGVGFSYSIDE</sequence>
<proteinExistence type="predicted"/>
<gene>
    <name evidence="1" type="ORF">ROZALSC1DRAFT_25578</name>
</gene>
<evidence type="ECO:0000313" key="1">
    <source>
        <dbReference type="EMBL" id="RKP16178.1"/>
    </source>
</evidence>
<dbReference type="EMBL" id="ML006878">
    <property type="protein sequence ID" value="RKP16178.1"/>
    <property type="molecule type" value="Genomic_DNA"/>
</dbReference>